<dbReference type="KEGG" id="hdn:Hden_2099"/>
<evidence type="ECO:0000256" key="6">
    <source>
        <dbReference type="ARBA" id="ARBA00022840"/>
    </source>
</evidence>
<keyword evidence="6 8" id="KW-0067">ATP-binding</keyword>
<comment type="catalytic activity">
    <reaction evidence="7 8">
        <text>5-amino-1-(5-phospho-D-ribosyl)imidazole-4-carboxylate + L-aspartate + ATP = (2S)-2-[5-amino-1-(5-phospho-beta-D-ribosyl)imidazole-4-carboxamido]succinate + ADP + phosphate + 2 H(+)</text>
        <dbReference type="Rhea" id="RHEA:22628"/>
        <dbReference type="ChEBI" id="CHEBI:15378"/>
        <dbReference type="ChEBI" id="CHEBI:29991"/>
        <dbReference type="ChEBI" id="CHEBI:30616"/>
        <dbReference type="ChEBI" id="CHEBI:43474"/>
        <dbReference type="ChEBI" id="CHEBI:58443"/>
        <dbReference type="ChEBI" id="CHEBI:77657"/>
        <dbReference type="ChEBI" id="CHEBI:456216"/>
        <dbReference type="EC" id="6.3.2.6"/>
    </reaction>
</comment>
<dbReference type="InterPro" id="IPR050089">
    <property type="entry name" value="SAICAR_synthetase"/>
</dbReference>
<dbReference type="InterPro" id="IPR028923">
    <property type="entry name" value="SAICAR_synt/ADE2_N"/>
</dbReference>
<feature type="domain" description="SAICAR synthetase/ADE2 N-terminal" evidence="9">
    <location>
        <begin position="7"/>
        <end position="235"/>
    </location>
</feature>
<dbReference type="InterPro" id="IPR001636">
    <property type="entry name" value="SAICAR_synth"/>
</dbReference>
<keyword evidence="11" id="KW-1185">Reference proteome</keyword>
<dbReference type="HAMAP" id="MF_00137">
    <property type="entry name" value="SAICAR_synth"/>
    <property type="match status" value="1"/>
</dbReference>
<dbReference type="CDD" id="cd01415">
    <property type="entry name" value="SAICAR_synt_PurC"/>
    <property type="match status" value="1"/>
</dbReference>
<dbReference type="HOGENOM" id="CLU_061495_2_0_5"/>
<dbReference type="PANTHER" id="PTHR43599:SF3">
    <property type="entry name" value="SI:DKEY-6E2.2"/>
    <property type="match status" value="1"/>
</dbReference>
<evidence type="ECO:0000256" key="7">
    <source>
        <dbReference type="ARBA" id="ARBA00048475"/>
    </source>
</evidence>
<evidence type="ECO:0000256" key="5">
    <source>
        <dbReference type="ARBA" id="ARBA00022755"/>
    </source>
</evidence>
<reference evidence="11" key="1">
    <citation type="journal article" date="2011" name="J. Bacteriol.">
        <title>Genome sequences of eight morphologically diverse alphaproteobacteria.</title>
        <authorList>
            <consortium name="US DOE Joint Genome Institute"/>
            <person name="Brown P.J."/>
            <person name="Kysela D.T."/>
            <person name="Buechlein A."/>
            <person name="Hemmerich C."/>
            <person name="Brun Y.V."/>
        </authorList>
    </citation>
    <scope>NUCLEOTIDE SEQUENCE [LARGE SCALE GENOMIC DNA]</scope>
    <source>
        <strain evidence="11">ATCC 51888 / DSM 1869 / NCIB 11706 / TK 0415</strain>
    </source>
</reference>
<evidence type="ECO:0000256" key="1">
    <source>
        <dbReference type="ARBA" id="ARBA00004672"/>
    </source>
</evidence>
<dbReference type="SUPFAM" id="SSF56104">
    <property type="entry name" value="SAICAR synthase-like"/>
    <property type="match status" value="1"/>
</dbReference>
<evidence type="ECO:0000256" key="3">
    <source>
        <dbReference type="ARBA" id="ARBA00022598"/>
    </source>
</evidence>
<comment type="pathway">
    <text evidence="1 8">Purine metabolism; IMP biosynthesis via de novo pathway; 5-amino-1-(5-phospho-D-ribosyl)imidazole-4-carboxamide from 5-amino-1-(5-phospho-D-ribosyl)imidazole-4-carboxylate: step 1/2.</text>
</comment>
<keyword evidence="5 8" id="KW-0658">Purine biosynthesis</keyword>
<evidence type="ECO:0000256" key="8">
    <source>
        <dbReference type="HAMAP-Rule" id="MF_00137"/>
    </source>
</evidence>
<comment type="similarity">
    <text evidence="2 8">Belongs to the SAICAR synthetase family.</text>
</comment>
<dbReference type="Pfam" id="PF01259">
    <property type="entry name" value="SAICAR_synt"/>
    <property type="match status" value="1"/>
</dbReference>
<evidence type="ECO:0000313" key="11">
    <source>
        <dbReference type="Proteomes" id="UP000002033"/>
    </source>
</evidence>
<dbReference type="GO" id="GO:0005524">
    <property type="term" value="F:ATP binding"/>
    <property type="evidence" value="ECO:0007669"/>
    <property type="project" value="UniProtKB-KW"/>
</dbReference>
<evidence type="ECO:0000256" key="2">
    <source>
        <dbReference type="ARBA" id="ARBA00010190"/>
    </source>
</evidence>
<organism evidence="10 11">
    <name type="scientific">Hyphomicrobium denitrificans (strain ATCC 51888 / DSM 1869 / NCIMB 11706 / TK 0415)</name>
    <dbReference type="NCBI Taxonomy" id="582899"/>
    <lineage>
        <taxon>Bacteria</taxon>
        <taxon>Pseudomonadati</taxon>
        <taxon>Pseudomonadota</taxon>
        <taxon>Alphaproteobacteria</taxon>
        <taxon>Hyphomicrobiales</taxon>
        <taxon>Hyphomicrobiaceae</taxon>
        <taxon>Hyphomicrobium</taxon>
    </lineage>
</organism>
<dbReference type="InterPro" id="IPR018236">
    <property type="entry name" value="SAICAR_synthetase_CS"/>
</dbReference>
<dbReference type="GO" id="GO:0006189">
    <property type="term" value="P:'de novo' IMP biosynthetic process"/>
    <property type="evidence" value="ECO:0007669"/>
    <property type="project" value="UniProtKB-UniRule"/>
</dbReference>
<dbReference type="EMBL" id="CP002083">
    <property type="protein sequence ID" value="ADJ23898.1"/>
    <property type="molecule type" value="Genomic_DNA"/>
</dbReference>
<dbReference type="PROSITE" id="PS01057">
    <property type="entry name" value="SAICAR_SYNTHETASE_1"/>
    <property type="match status" value="1"/>
</dbReference>
<dbReference type="InterPro" id="IPR033934">
    <property type="entry name" value="SAICAR_synt_PurC"/>
</dbReference>
<dbReference type="Gene3D" id="3.30.200.20">
    <property type="entry name" value="Phosphorylase Kinase, domain 1"/>
    <property type="match status" value="1"/>
</dbReference>
<sequence length="263" mass="29739">MNKRRRIYEGKAKVLYEGPEPGTLIQHFKDDATAFNAKKHALIEGKGVLNNRISEYIFAKLGEIGVPTHFIKRLNMREQLIREVEIVPLEVVVRNIAAGSLATRLGLEEGAQLPRSIVEFYYKKDELNDPMVSEEHITAFGWATPQEIDEIMQLALRVNDFLVGLFLGIGIRLVDFKVEFGRLYDNEQVRIVLADEISPDCCRLWDAQSGDKLDKDRFRRDLGGVLEAYQEVARRLGVLTENPRPRGAGPVLVTSNPINGKPN</sequence>
<dbReference type="PANTHER" id="PTHR43599">
    <property type="entry name" value="MULTIFUNCTIONAL PROTEIN ADE2"/>
    <property type="match status" value="1"/>
</dbReference>
<protein>
    <recommendedName>
        <fullName evidence="8">Phosphoribosylaminoimidazole-succinocarboxamide synthase</fullName>
        <ecNumber evidence="8">6.3.2.6</ecNumber>
    </recommendedName>
    <alternativeName>
        <fullName evidence="8">SAICAR synthetase</fullName>
    </alternativeName>
</protein>
<evidence type="ECO:0000259" key="9">
    <source>
        <dbReference type="Pfam" id="PF01259"/>
    </source>
</evidence>
<keyword evidence="4 8" id="KW-0547">Nucleotide-binding</keyword>
<accession>D8JQE4</accession>
<dbReference type="FunFam" id="3.30.470.20:FF:000006">
    <property type="entry name" value="Phosphoribosylaminoimidazole-succinocarboxamide synthase"/>
    <property type="match status" value="1"/>
</dbReference>
<keyword evidence="3 8" id="KW-0436">Ligase</keyword>
<dbReference type="Gene3D" id="3.30.470.20">
    <property type="entry name" value="ATP-grasp fold, B domain"/>
    <property type="match status" value="1"/>
</dbReference>
<dbReference type="Proteomes" id="UP000002033">
    <property type="component" value="Chromosome"/>
</dbReference>
<name>D8JQE4_HYPDA</name>
<dbReference type="AlphaFoldDB" id="D8JQE4"/>
<gene>
    <name evidence="8" type="primary">purC</name>
    <name evidence="10" type="ordered locus">Hden_2099</name>
</gene>
<dbReference type="GO" id="GO:0009236">
    <property type="term" value="P:cobalamin biosynthetic process"/>
    <property type="evidence" value="ECO:0007669"/>
    <property type="project" value="InterPro"/>
</dbReference>
<dbReference type="RefSeq" id="WP_013216057.1">
    <property type="nucleotide sequence ID" value="NC_014313.1"/>
</dbReference>
<dbReference type="STRING" id="582899.Hden_2099"/>
<dbReference type="UniPathway" id="UPA00074">
    <property type="reaction ID" value="UER00131"/>
</dbReference>
<dbReference type="EC" id="6.3.2.6" evidence="8"/>
<dbReference type="eggNOG" id="COG0152">
    <property type="taxonomic scope" value="Bacteria"/>
</dbReference>
<dbReference type="OrthoDB" id="9801549at2"/>
<proteinExistence type="inferred from homology"/>
<dbReference type="NCBIfam" id="TIGR00081">
    <property type="entry name" value="purC"/>
    <property type="match status" value="1"/>
</dbReference>
<evidence type="ECO:0000313" key="10">
    <source>
        <dbReference type="EMBL" id="ADJ23898.1"/>
    </source>
</evidence>
<dbReference type="GO" id="GO:0004639">
    <property type="term" value="F:phosphoribosylaminoimidazolesuccinocarboxamide synthase activity"/>
    <property type="evidence" value="ECO:0007669"/>
    <property type="project" value="UniProtKB-UniRule"/>
</dbReference>
<dbReference type="GO" id="GO:0005829">
    <property type="term" value="C:cytosol"/>
    <property type="evidence" value="ECO:0007669"/>
    <property type="project" value="TreeGrafter"/>
</dbReference>
<evidence type="ECO:0000256" key="4">
    <source>
        <dbReference type="ARBA" id="ARBA00022741"/>
    </source>
</evidence>